<feature type="transmembrane region" description="Helical" evidence="1">
    <location>
        <begin position="57"/>
        <end position="75"/>
    </location>
</feature>
<dbReference type="Proteomes" id="UP000323225">
    <property type="component" value="Unassembled WGS sequence"/>
</dbReference>
<gene>
    <name evidence="2" type="ORF">F0M16_17960</name>
</gene>
<organism evidence="2 3">
    <name type="scientific">Vibrio cholerae</name>
    <dbReference type="NCBI Taxonomy" id="666"/>
    <lineage>
        <taxon>Bacteria</taxon>
        <taxon>Pseudomonadati</taxon>
        <taxon>Pseudomonadota</taxon>
        <taxon>Gammaproteobacteria</taxon>
        <taxon>Vibrionales</taxon>
        <taxon>Vibrionaceae</taxon>
        <taxon>Vibrio</taxon>
    </lineage>
</organism>
<evidence type="ECO:0000256" key="1">
    <source>
        <dbReference type="SAM" id="Phobius"/>
    </source>
</evidence>
<accession>A0A5B1C1U4</accession>
<evidence type="ECO:0000313" key="2">
    <source>
        <dbReference type="EMBL" id="KAA1253419.1"/>
    </source>
</evidence>
<protein>
    <submittedName>
        <fullName evidence="2">Uncharacterized protein</fullName>
    </submittedName>
</protein>
<dbReference type="EMBL" id="VUAA01000022">
    <property type="protein sequence ID" value="KAA1253419.1"/>
    <property type="molecule type" value="Genomic_DNA"/>
</dbReference>
<proteinExistence type="predicted"/>
<keyword evidence="1" id="KW-1133">Transmembrane helix</keyword>
<sequence>MQHEISKHSSKMDYIKKDIDFKLILMNGTKAFIVLTMAWVIFGFYENNWLESFEKCLFTFAMILVWSGLSIVLLFNSEDEKIIDYEYHQACLERLLKIQTIQK</sequence>
<reference evidence="2 3" key="1">
    <citation type="submission" date="2019-09" db="EMBL/GenBank/DDBJ databases">
        <authorList>
            <person name="Kritzky A."/>
            <person name="Schelkanova E.Y."/>
            <person name="Alkhova Z.V."/>
            <person name="Smirnova N.I."/>
        </authorList>
    </citation>
    <scope>NUCLEOTIDE SEQUENCE [LARGE SCALE GENOMIC DNA]</scope>
    <source>
        <strain evidence="2 3">M1526</strain>
    </source>
</reference>
<comment type="caution">
    <text evidence="2">The sequence shown here is derived from an EMBL/GenBank/DDBJ whole genome shotgun (WGS) entry which is preliminary data.</text>
</comment>
<dbReference type="AlphaFoldDB" id="A0A5B1C1U4"/>
<keyword evidence="1" id="KW-0812">Transmembrane</keyword>
<feature type="transmembrane region" description="Helical" evidence="1">
    <location>
        <begin position="21"/>
        <end position="45"/>
    </location>
</feature>
<evidence type="ECO:0000313" key="3">
    <source>
        <dbReference type="Proteomes" id="UP000323225"/>
    </source>
</evidence>
<keyword evidence="1" id="KW-0472">Membrane</keyword>
<name>A0A5B1C1U4_VIBCL</name>